<gene>
    <name evidence="4" type="ORF">ETSY1_02655</name>
</gene>
<dbReference type="InterPro" id="IPR045336">
    <property type="entry name" value="MmgE_PrpD_N"/>
</dbReference>
<dbReference type="EMBL" id="AZHW01000115">
    <property type="protein sequence ID" value="ETX02686.1"/>
    <property type="molecule type" value="Genomic_DNA"/>
</dbReference>
<dbReference type="Pfam" id="PF03972">
    <property type="entry name" value="MmgE_PrpD_N"/>
    <property type="match status" value="1"/>
</dbReference>
<accession>W4LY49</accession>
<dbReference type="Gene3D" id="1.10.4100.10">
    <property type="entry name" value="2-methylcitrate dehydratase PrpD"/>
    <property type="match status" value="1"/>
</dbReference>
<comment type="caution">
    <text evidence="4">The sequence shown here is derived from an EMBL/GenBank/DDBJ whole genome shotgun (WGS) entry which is preliminary data.</text>
</comment>
<dbReference type="InterPro" id="IPR042188">
    <property type="entry name" value="MmgE/PrpD_sf_2"/>
</dbReference>
<dbReference type="HOGENOM" id="CLU_026574_2_2_7"/>
<evidence type="ECO:0000256" key="1">
    <source>
        <dbReference type="ARBA" id="ARBA00006174"/>
    </source>
</evidence>
<proteinExistence type="inferred from homology"/>
<dbReference type="PANTHER" id="PTHR16943:SF8">
    <property type="entry name" value="2-METHYLCITRATE DEHYDRATASE"/>
    <property type="match status" value="1"/>
</dbReference>
<dbReference type="InterPro" id="IPR036148">
    <property type="entry name" value="MmgE/PrpD_sf"/>
</dbReference>
<evidence type="ECO:0000259" key="3">
    <source>
        <dbReference type="Pfam" id="PF19305"/>
    </source>
</evidence>
<protein>
    <recommendedName>
        <fullName evidence="6">MmgE/PrpD family protein</fullName>
    </recommendedName>
</protein>
<dbReference type="Gene3D" id="3.30.1330.120">
    <property type="entry name" value="2-methylcitrate dehydratase PrpD"/>
    <property type="match status" value="1"/>
</dbReference>
<dbReference type="SUPFAM" id="SSF103378">
    <property type="entry name" value="2-methylcitrate dehydratase PrpD"/>
    <property type="match status" value="1"/>
</dbReference>
<keyword evidence="5" id="KW-1185">Reference proteome</keyword>
<feature type="domain" description="MmgE/PrpD C-terminal" evidence="3">
    <location>
        <begin position="269"/>
        <end position="425"/>
    </location>
</feature>
<dbReference type="InterPro" id="IPR042183">
    <property type="entry name" value="MmgE/PrpD_sf_1"/>
</dbReference>
<organism evidence="4 5">
    <name type="scientific">Entotheonella factor</name>
    <dbReference type="NCBI Taxonomy" id="1429438"/>
    <lineage>
        <taxon>Bacteria</taxon>
        <taxon>Pseudomonadati</taxon>
        <taxon>Nitrospinota/Tectimicrobiota group</taxon>
        <taxon>Candidatus Tectimicrobiota</taxon>
        <taxon>Candidatus Entotheonellia</taxon>
        <taxon>Candidatus Entotheonellales</taxon>
        <taxon>Candidatus Entotheonellaceae</taxon>
        <taxon>Candidatus Entotheonella</taxon>
    </lineage>
</organism>
<dbReference type="AlphaFoldDB" id="W4LY49"/>
<evidence type="ECO:0000313" key="5">
    <source>
        <dbReference type="Proteomes" id="UP000019141"/>
    </source>
</evidence>
<evidence type="ECO:0008006" key="6">
    <source>
        <dbReference type="Google" id="ProtNLM"/>
    </source>
</evidence>
<evidence type="ECO:0000259" key="2">
    <source>
        <dbReference type="Pfam" id="PF03972"/>
    </source>
</evidence>
<reference evidence="4 5" key="1">
    <citation type="journal article" date="2014" name="Nature">
        <title>An environmental bacterial taxon with a large and distinct metabolic repertoire.</title>
        <authorList>
            <person name="Wilson M.C."/>
            <person name="Mori T."/>
            <person name="Ruckert C."/>
            <person name="Uria A.R."/>
            <person name="Helf M.J."/>
            <person name="Takada K."/>
            <person name="Gernert C."/>
            <person name="Steffens U.A."/>
            <person name="Heycke N."/>
            <person name="Schmitt S."/>
            <person name="Rinke C."/>
            <person name="Helfrich E.J."/>
            <person name="Brachmann A.O."/>
            <person name="Gurgui C."/>
            <person name="Wakimoto T."/>
            <person name="Kracht M."/>
            <person name="Crusemann M."/>
            <person name="Hentschel U."/>
            <person name="Abe I."/>
            <person name="Matsunaga S."/>
            <person name="Kalinowski J."/>
            <person name="Takeyama H."/>
            <person name="Piel J."/>
        </authorList>
    </citation>
    <scope>NUCLEOTIDE SEQUENCE [LARGE SCALE GENOMIC DNA]</scope>
    <source>
        <strain evidence="5">TSY1</strain>
    </source>
</reference>
<comment type="similarity">
    <text evidence="1">Belongs to the PrpD family.</text>
</comment>
<evidence type="ECO:0000313" key="4">
    <source>
        <dbReference type="EMBL" id="ETX02686.1"/>
    </source>
</evidence>
<dbReference type="Proteomes" id="UP000019141">
    <property type="component" value="Unassembled WGS sequence"/>
</dbReference>
<dbReference type="Pfam" id="PF19305">
    <property type="entry name" value="MmgE_PrpD_C"/>
    <property type="match status" value="1"/>
</dbReference>
<feature type="domain" description="MmgE/PrpD N-terminal" evidence="2">
    <location>
        <begin position="8"/>
        <end position="242"/>
    </location>
</feature>
<dbReference type="GO" id="GO:0016829">
    <property type="term" value="F:lyase activity"/>
    <property type="evidence" value="ECO:0007669"/>
    <property type="project" value="InterPro"/>
</dbReference>
<dbReference type="PANTHER" id="PTHR16943">
    <property type="entry name" value="2-METHYLCITRATE DEHYDRATASE-RELATED"/>
    <property type="match status" value="1"/>
</dbReference>
<name>W4LY49_ENTF1</name>
<dbReference type="InterPro" id="IPR045337">
    <property type="entry name" value="MmgE_PrpD_C"/>
</dbReference>
<sequence length="461" mass="48431">MTIDPARILAEHVAQTSYSDLPEHALASSKRDILDTLGAAIGGSVAPGIETLAKMVRHWGGREESTLLLLGDRVPAPQAALVNAAMGHALDFDDTLDHGGSIHPGTSTLFASLATGERLGGVSGRDFILAVTLGLDVACRLALASTVDRGWHRTALMGIFGATAAAGKLLGLNVEQLINAFGIAYSQAAGNRQCIVDGALTKRLQAGQAASSAVLAAQLASEDFTGAQSVFTGRFGFFPMYQSEGYDLNAITDALGSIFRGSELSFKPYPCGRPNHAALDAALALHRQLDLASIQSEADIADVVATNPRLYGDQFAPGTTAWRPTQVVEAQFSLPFLIATALVRGQVGIADVANVDASDVLSLAERIRGESTSEAAPGWARITVRHRDGRHASLETQPFASGSPQQPLSDAQLQDKFRDCAANAIRPLPGSLIDQLITTVADLDRTQDATAIIHVLNPVAT</sequence>
<dbReference type="InterPro" id="IPR005656">
    <property type="entry name" value="MmgE_PrpD"/>
</dbReference>